<keyword evidence="1" id="KW-0233">DNA recombination</keyword>
<accession>A0A1F2PJ55</accession>
<dbReference type="Gene3D" id="1.10.443.10">
    <property type="entry name" value="Intergrase catalytic core"/>
    <property type="match status" value="1"/>
</dbReference>
<evidence type="ECO:0000313" key="4">
    <source>
        <dbReference type="Proteomes" id="UP000176244"/>
    </source>
</evidence>
<dbReference type="GO" id="GO:0015074">
    <property type="term" value="P:DNA integration"/>
    <property type="evidence" value="ECO:0007669"/>
    <property type="project" value="InterPro"/>
</dbReference>
<proteinExistence type="predicted"/>
<dbReference type="EMBL" id="LKEU01000023">
    <property type="protein sequence ID" value="OFV71363.1"/>
    <property type="molecule type" value="Genomic_DNA"/>
</dbReference>
<dbReference type="Pfam" id="PF00589">
    <property type="entry name" value="Phage_integrase"/>
    <property type="match status" value="1"/>
</dbReference>
<organism evidence="3 4">
    <name type="scientific">Acetobacterium wieringae</name>
    <dbReference type="NCBI Taxonomy" id="52694"/>
    <lineage>
        <taxon>Bacteria</taxon>
        <taxon>Bacillati</taxon>
        <taxon>Bacillota</taxon>
        <taxon>Clostridia</taxon>
        <taxon>Eubacteriales</taxon>
        <taxon>Eubacteriaceae</taxon>
        <taxon>Acetobacterium</taxon>
    </lineage>
</organism>
<dbReference type="GO" id="GO:0006310">
    <property type="term" value="P:DNA recombination"/>
    <property type="evidence" value="ECO:0007669"/>
    <property type="project" value="UniProtKB-KW"/>
</dbReference>
<dbReference type="SUPFAM" id="SSF56349">
    <property type="entry name" value="DNA breaking-rejoining enzymes"/>
    <property type="match status" value="1"/>
</dbReference>
<dbReference type="PANTHER" id="PTHR30349">
    <property type="entry name" value="PHAGE INTEGRASE-RELATED"/>
    <property type="match status" value="1"/>
</dbReference>
<comment type="caution">
    <text evidence="3">The sequence shown here is derived from an EMBL/GenBank/DDBJ whole genome shotgun (WGS) entry which is preliminary data.</text>
</comment>
<dbReference type="InterPro" id="IPR050090">
    <property type="entry name" value="Tyrosine_recombinase_XerCD"/>
</dbReference>
<sequence length="188" mass="21542">MRQGELFALTWADFDFEFLTIRINKTHSYVKDIESNKRVNYVTNTKTKKSNRIIPMAQRTRNILMNHLREQKIMLFKIGIIQSDETLVFGTPVNTSLDSSNVLQELKKVYASIGINDKTFHDLRHTYATRLFELGEPAKTVQELLGHSNVSQTLGTYTHVLEQQKIKTASLIDALYDPPQKTNVISIG</sequence>
<dbReference type="RefSeq" id="WP_084633522.1">
    <property type="nucleotide sequence ID" value="NZ_LKEU01000023.1"/>
</dbReference>
<protein>
    <submittedName>
        <fullName evidence="3">Transposase</fullName>
    </submittedName>
</protein>
<dbReference type="InterPro" id="IPR011010">
    <property type="entry name" value="DNA_brk_join_enz"/>
</dbReference>
<dbReference type="PROSITE" id="PS51898">
    <property type="entry name" value="TYR_RECOMBINASE"/>
    <property type="match status" value="1"/>
</dbReference>
<evidence type="ECO:0000313" key="3">
    <source>
        <dbReference type="EMBL" id="OFV71363.1"/>
    </source>
</evidence>
<evidence type="ECO:0000256" key="1">
    <source>
        <dbReference type="ARBA" id="ARBA00023172"/>
    </source>
</evidence>
<dbReference type="CDD" id="cd01189">
    <property type="entry name" value="INT_ICEBs1_C_like"/>
    <property type="match status" value="1"/>
</dbReference>
<dbReference type="AlphaFoldDB" id="A0A1F2PJ55"/>
<name>A0A1F2PJ55_9FIRM</name>
<dbReference type="InterPro" id="IPR013762">
    <property type="entry name" value="Integrase-like_cat_sf"/>
</dbReference>
<dbReference type="OrthoDB" id="9769726at2"/>
<evidence type="ECO:0000259" key="2">
    <source>
        <dbReference type="PROSITE" id="PS51898"/>
    </source>
</evidence>
<reference evidence="3 4" key="1">
    <citation type="submission" date="2015-09" db="EMBL/GenBank/DDBJ databases">
        <title>Genome sequence of Acetobacterium wieringae DSM 1911.</title>
        <authorList>
            <person name="Poehlein A."/>
            <person name="Bengelsdorf F.R."/>
            <person name="Schiel-Bengelsdorf B."/>
            <person name="Duerre P."/>
            <person name="Daniel R."/>
        </authorList>
    </citation>
    <scope>NUCLEOTIDE SEQUENCE [LARGE SCALE GENOMIC DNA]</scope>
    <source>
        <strain evidence="3 4">DSM 1911</strain>
    </source>
</reference>
<dbReference type="Proteomes" id="UP000176244">
    <property type="component" value="Unassembled WGS sequence"/>
</dbReference>
<dbReference type="PANTHER" id="PTHR30349:SF64">
    <property type="entry name" value="PROPHAGE INTEGRASE INTD-RELATED"/>
    <property type="match status" value="1"/>
</dbReference>
<feature type="domain" description="Tyr recombinase" evidence="2">
    <location>
        <begin position="1"/>
        <end position="170"/>
    </location>
</feature>
<dbReference type="STRING" id="52694.ACWI_10910"/>
<dbReference type="InterPro" id="IPR002104">
    <property type="entry name" value="Integrase_catalytic"/>
</dbReference>
<gene>
    <name evidence="3" type="primary">int-Tn_2</name>
    <name evidence="3" type="ORF">ACWI_10910</name>
</gene>
<dbReference type="GO" id="GO:0003677">
    <property type="term" value="F:DNA binding"/>
    <property type="evidence" value="ECO:0007669"/>
    <property type="project" value="InterPro"/>
</dbReference>